<feature type="domain" description="WCX" evidence="2">
    <location>
        <begin position="247"/>
        <end position="320"/>
    </location>
</feature>
<dbReference type="PANTHER" id="PTHR34580">
    <property type="match status" value="1"/>
</dbReference>
<sequence>MSQTERLYRLKHLLDSGRCLGKAQLMEALGGVSFATLKRDIDHLRDRMNAPVVFDRQEGGYRLDPSQQALGTQYELPGLWFSAEEIHALLTMQHLLANLDAGGLLGPHIAPLMKRLGKVMDAGKHSSVELSQRIKVQTVGARPVHLPHFQAVGSALLRRHRLRISYHARTTDQASEREVSPQRLIHYRDNWYLDAWCHLRQGLRSFSVDAIGHVQVEARSAIDVPEAELDAVLGAGYGIFAGRQVQWASLRFSSERARWVAAETWHPQQKGRFDANGSYLLDLPYADPRELVMDVMRHVPDVDVLGPPDLQDAVAQRLRAGCAKIVGGLTP</sequence>
<accession>A0A4R6RCH2</accession>
<dbReference type="Pfam" id="PF13280">
    <property type="entry name" value="WYL"/>
    <property type="match status" value="1"/>
</dbReference>
<dbReference type="GO" id="GO:0003677">
    <property type="term" value="F:DNA binding"/>
    <property type="evidence" value="ECO:0007669"/>
    <property type="project" value="UniProtKB-KW"/>
</dbReference>
<evidence type="ECO:0000259" key="1">
    <source>
        <dbReference type="Pfam" id="PF13280"/>
    </source>
</evidence>
<protein>
    <submittedName>
        <fullName evidence="3">Putative DNA-binding transcriptional regulator YafY</fullName>
    </submittedName>
</protein>
<dbReference type="RefSeq" id="WP_133608418.1">
    <property type="nucleotide sequence ID" value="NZ_SNXW01000004.1"/>
</dbReference>
<dbReference type="PANTHER" id="PTHR34580:SF3">
    <property type="entry name" value="PROTEIN PAFB"/>
    <property type="match status" value="1"/>
</dbReference>
<dbReference type="InterPro" id="IPR051534">
    <property type="entry name" value="CBASS_pafABC_assoc_protein"/>
</dbReference>
<dbReference type="InterPro" id="IPR026881">
    <property type="entry name" value="WYL_dom"/>
</dbReference>
<proteinExistence type="predicted"/>
<evidence type="ECO:0000259" key="2">
    <source>
        <dbReference type="Pfam" id="PF25583"/>
    </source>
</evidence>
<dbReference type="InterPro" id="IPR057727">
    <property type="entry name" value="WCX_dom"/>
</dbReference>
<keyword evidence="3" id="KW-0238">DNA-binding</keyword>
<dbReference type="Proteomes" id="UP000294593">
    <property type="component" value="Unassembled WGS sequence"/>
</dbReference>
<reference evidence="3 4" key="1">
    <citation type="submission" date="2019-03" db="EMBL/GenBank/DDBJ databases">
        <title>Genomic Encyclopedia of Type Strains, Phase IV (KMG-IV): sequencing the most valuable type-strain genomes for metagenomic binning, comparative biology and taxonomic classification.</title>
        <authorList>
            <person name="Goeker M."/>
        </authorList>
    </citation>
    <scope>NUCLEOTIDE SEQUENCE [LARGE SCALE GENOMIC DNA]</scope>
    <source>
        <strain evidence="3 4">DSM 11901</strain>
    </source>
</reference>
<feature type="domain" description="WYL" evidence="1">
    <location>
        <begin position="148"/>
        <end position="216"/>
    </location>
</feature>
<evidence type="ECO:0000313" key="4">
    <source>
        <dbReference type="Proteomes" id="UP000294593"/>
    </source>
</evidence>
<name>A0A4R6RCH2_9BURK</name>
<dbReference type="AlphaFoldDB" id="A0A4R6RCH2"/>
<comment type="caution">
    <text evidence="3">The sequence shown here is derived from an EMBL/GenBank/DDBJ whole genome shotgun (WGS) entry which is preliminary data.</text>
</comment>
<evidence type="ECO:0000313" key="3">
    <source>
        <dbReference type="EMBL" id="TDP83715.1"/>
    </source>
</evidence>
<organism evidence="3 4">
    <name type="scientific">Aquabacterium commune</name>
    <dbReference type="NCBI Taxonomy" id="70586"/>
    <lineage>
        <taxon>Bacteria</taxon>
        <taxon>Pseudomonadati</taxon>
        <taxon>Pseudomonadota</taxon>
        <taxon>Betaproteobacteria</taxon>
        <taxon>Burkholderiales</taxon>
        <taxon>Aquabacterium</taxon>
    </lineage>
</organism>
<dbReference type="OrthoDB" id="8555652at2"/>
<dbReference type="EMBL" id="SNXW01000004">
    <property type="protein sequence ID" value="TDP83715.1"/>
    <property type="molecule type" value="Genomic_DNA"/>
</dbReference>
<dbReference type="Pfam" id="PF25583">
    <property type="entry name" value="WCX"/>
    <property type="match status" value="1"/>
</dbReference>
<dbReference type="PROSITE" id="PS52050">
    <property type="entry name" value="WYL"/>
    <property type="match status" value="1"/>
</dbReference>
<gene>
    <name evidence="3" type="ORF">EV672_10493</name>
</gene>
<keyword evidence="4" id="KW-1185">Reference proteome</keyword>